<dbReference type="Gene3D" id="1.20.120.1870">
    <property type="entry name" value="Fic/DOC protein, Fido domain"/>
    <property type="match status" value="1"/>
</dbReference>
<dbReference type="InterPro" id="IPR003812">
    <property type="entry name" value="Fido"/>
</dbReference>
<accession>A0ABY2IB97</accession>
<dbReference type="InterPro" id="IPR036597">
    <property type="entry name" value="Fido-like_dom_sf"/>
</dbReference>
<proteinExistence type="predicted"/>
<protein>
    <submittedName>
        <fullName evidence="2">Type II toxin-antitoxin system death-on-curing family toxin</fullName>
    </submittedName>
</protein>
<dbReference type="RefSeq" id="WP_134533808.1">
    <property type="nucleotide sequence ID" value="NZ_SOFG01000011.1"/>
</dbReference>
<dbReference type="InterPro" id="IPR006440">
    <property type="entry name" value="Doc"/>
</dbReference>
<name>A0ABY2IB97_9MICO</name>
<dbReference type="PANTHER" id="PTHR39426">
    <property type="entry name" value="HOMOLOGY TO DEATH-ON-CURING PROTEIN OF PHAGE P1"/>
    <property type="match status" value="1"/>
</dbReference>
<feature type="domain" description="Fido" evidence="1">
    <location>
        <begin position="5"/>
        <end position="119"/>
    </location>
</feature>
<evidence type="ECO:0000259" key="1">
    <source>
        <dbReference type="PROSITE" id="PS51459"/>
    </source>
</evidence>
<sequence length="128" mass="13875">MTAFLLPEQVLAIHDLQSSQPLRSEGALKGAVTRPQSAWSDQLLYPTTVAQAAVLLTSICQAQAFLDGNKRTAWVACDVFLTLNGLHLTQVSDDDVVALMHGISRGTRDVASVTEWISTHTTTNRSEP</sequence>
<dbReference type="Pfam" id="PF02661">
    <property type="entry name" value="Fic"/>
    <property type="match status" value="1"/>
</dbReference>
<dbReference type="InterPro" id="IPR053737">
    <property type="entry name" value="Type_II_TA_Toxin"/>
</dbReference>
<dbReference type="PANTHER" id="PTHR39426:SF1">
    <property type="entry name" value="HOMOLOGY TO DEATH-ON-CURING PROTEIN OF PHAGE P1"/>
    <property type="match status" value="1"/>
</dbReference>
<keyword evidence="3" id="KW-1185">Reference proteome</keyword>
<evidence type="ECO:0000313" key="2">
    <source>
        <dbReference type="EMBL" id="TFB86859.1"/>
    </source>
</evidence>
<reference evidence="2 3" key="1">
    <citation type="submission" date="2019-03" db="EMBL/GenBank/DDBJ databases">
        <title>Genomics of glacier-inhabiting Cryobacterium strains.</title>
        <authorList>
            <person name="Liu Q."/>
            <person name="Xin Y.-H."/>
        </authorList>
    </citation>
    <scope>NUCLEOTIDE SEQUENCE [LARGE SCALE GENOMIC DNA]</scope>
    <source>
        <strain evidence="2 3">MDB2-B</strain>
    </source>
</reference>
<dbReference type="PROSITE" id="PS51459">
    <property type="entry name" value="FIDO"/>
    <property type="match status" value="1"/>
</dbReference>
<dbReference type="Proteomes" id="UP000297608">
    <property type="component" value="Unassembled WGS sequence"/>
</dbReference>
<dbReference type="EMBL" id="SOFG01000011">
    <property type="protein sequence ID" value="TFB86859.1"/>
    <property type="molecule type" value="Genomic_DNA"/>
</dbReference>
<gene>
    <name evidence="2" type="ORF">E3O44_06745</name>
</gene>
<comment type="caution">
    <text evidence="2">The sequence shown here is derived from an EMBL/GenBank/DDBJ whole genome shotgun (WGS) entry which is preliminary data.</text>
</comment>
<dbReference type="SUPFAM" id="SSF140931">
    <property type="entry name" value="Fic-like"/>
    <property type="match status" value="1"/>
</dbReference>
<evidence type="ECO:0000313" key="3">
    <source>
        <dbReference type="Proteomes" id="UP000297608"/>
    </source>
</evidence>
<organism evidence="2 3">
    <name type="scientific">Cryobacterium algoricola</name>
    <dbReference type="NCBI Taxonomy" id="1259183"/>
    <lineage>
        <taxon>Bacteria</taxon>
        <taxon>Bacillati</taxon>
        <taxon>Actinomycetota</taxon>
        <taxon>Actinomycetes</taxon>
        <taxon>Micrococcales</taxon>
        <taxon>Microbacteriaceae</taxon>
        <taxon>Cryobacterium</taxon>
    </lineage>
</organism>
<dbReference type="NCBIfam" id="TIGR01550">
    <property type="entry name" value="DOC_P1"/>
    <property type="match status" value="1"/>
</dbReference>